<dbReference type="PANTHER" id="PTHR27003:SF383">
    <property type="entry name" value="TYROSINE-PROTEIN KINASE, NON-RECEPTOR JAK_TYK2-RELATED"/>
    <property type="match status" value="1"/>
</dbReference>
<dbReference type="AlphaFoldDB" id="A0A2U1K9R2"/>
<dbReference type="Gene3D" id="3.30.200.20">
    <property type="entry name" value="Phosphorylase Kinase, domain 1"/>
    <property type="match status" value="1"/>
</dbReference>
<keyword evidence="3" id="KW-1185">Reference proteome</keyword>
<protein>
    <submittedName>
        <fullName evidence="2">Protein kinase-like domain-containing protein</fullName>
    </submittedName>
</protein>
<evidence type="ECO:0000259" key="1">
    <source>
        <dbReference type="PROSITE" id="PS50011"/>
    </source>
</evidence>
<evidence type="ECO:0000313" key="2">
    <source>
        <dbReference type="EMBL" id="PWA27004.1"/>
    </source>
</evidence>
<dbReference type="GO" id="GO:0004714">
    <property type="term" value="F:transmembrane receptor protein tyrosine kinase activity"/>
    <property type="evidence" value="ECO:0007669"/>
    <property type="project" value="InterPro"/>
</dbReference>
<gene>
    <name evidence="2" type="ORF">CTI12_AA627990</name>
</gene>
<dbReference type="STRING" id="35608.A0A2U1K9R2"/>
<dbReference type="InterPro" id="IPR045272">
    <property type="entry name" value="ANXUR1/2-like"/>
</dbReference>
<dbReference type="InterPro" id="IPR001245">
    <property type="entry name" value="Ser-Thr/Tyr_kinase_cat_dom"/>
</dbReference>
<dbReference type="GO" id="GO:0005524">
    <property type="term" value="F:ATP binding"/>
    <property type="evidence" value="ECO:0007669"/>
    <property type="project" value="InterPro"/>
</dbReference>
<keyword evidence="2" id="KW-0418">Kinase</keyword>
<dbReference type="Gene3D" id="1.10.510.10">
    <property type="entry name" value="Transferase(Phosphotransferase) domain 1"/>
    <property type="match status" value="2"/>
</dbReference>
<dbReference type="InterPro" id="IPR000719">
    <property type="entry name" value="Prot_kinase_dom"/>
</dbReference>
<organism evidence="2 3">
    <name type="scientific">Artemisia annua</name>
    <name type="common">Sweet wormwood</name>
    <dbReference type="NCBI Taxonomy" id="35608"/>
    <lineage>
        <taxon>Eukaryota</taxon>
        <taxon>Viridiplantae</taxon>
        <taxon>Streptophyta</taxon>
        <taxon>Embryophyta</taxon>
        <taxon>Tracheophyta</taxon>
        <taxon>Spermatophyta</taxon>
        <taxon>Magnoliopsida</taxon>
        <taxon>eudicotyledons</taxon>
        <taxon>Gunneridae</taxon>
        <taxon>Pentapetalae</taxon>
        <taxon>asterids</taxon>
        <taxon>campanulids</taxon>
        <taxon>Asterales</taxon>
        <taxon>Asteraceae</taxon>
        <taxon>Asteroideae</taxon>
        <taxon>Anthemideae</taxon>
        <taxon>Artemisiinae</taxon>
        <taxon>Artemisia</taxon>
    </lineage>
</organism>
<dbReference type="SUPFAM" id="SSF56112">
    <property type="entry name" value="Protein kinase-like (PK-like)"/>
    <property type="match status" value="2"/>
</dbReference>
<dbReference type="GO" id="GO:0009506">
    <property type="term" value="C:plasmodesma"/>
    <property type="evidence" value="ECO:0007669"/>
    <property type="project" value="TreeGrafter"/>
</dbReference>
<reference evidence="2 3" key="1">
    <citation type="journal article" date="2018" name="Mol. Plant">
        <title>The genome of Artemisia annua provides insight into the evolution of Asteraceae family and artemisinin biosynthesis.</title>
        <authorList>
            <person name="Shen Q."/>
            <person name="Zhang L."/>
            <person name="Liao Z."/>
            <person name="Wang S."/>
            <person name="Yan T."/>
            <person name="Shi P."/>
            <person name="Liu M."/>
            <person name="Fu X."/>
            <person name="Pan Q."/>
            <person name="Wang Y."/>
            <person name="Lv Z."/>
            <person name="Lu X."/>
            <person name="Zhang F."/>
            <person name="Jiang W."/>
            <person name="Ma Y."/>
            <person name="Chen M."/>
            <person name="Hao X."/>
            <person name="Li L."/>
            <person name="Tang Y."/>
            <person name="Lv G."/>
            <person name="Zhou Y."/>
            <person name="Sun X."/>
            <person name="Brodelius P.E."/>
            <person name="Rose J.K.C."/>
            <person name="Tang K."/>
        </authorList>
    </citation>
    <scope>NUCLEOTIDE SEQUENCE [LARGE SCALE GENOMIC DNA]</scope>
    <source>
        <strain evidence="3">cv. Huhao1</strain>
        <tissue evidence="2">Leaf</tissue>
    </source>
</reference>
<feature type="domain" description="Protein kinase" evidence="1">
    <location>
        <begin position="24"/>
        <end position="310"/>
    </location>
</feature>
<dbReference type="PANTHER" id="PTHR27003">
    <property type="entry name" value="OS07G0166700 PROTEIN"/>
    <property type="match status" value="1"/>
</dbReference>
<dbReference type="GO" id="GO:0005886">
    <property type="term" value="C:plasma membrane"/>
    <property type="evidence" value="ECO:0007669"/>
    <property type="project" value="TreeGrafter"/>
</dbReference>
<dbReference type="PROSITE" id="PS50011">
    <property type="entry name" value="PROTEIN_KINASE_DOM"/>
    <property type="match status" value="1"/>
</dbReference>
<dbReference type="EMBL" id="PKPP01028115">
    <property type="protein sequence ID" value="PWA27004.1"/>
    <property type="molecule type" value="Genomic_DNA"/>
</dbReference>
<dbReference type="OrthoDB" id="3269467at2759"/>
<accession>A0A2U1K9R2</accession>
<evidence type="ECO:0000313" key="3">
    <source>
        <dbReference type="Proteomes" id="UP000245207"/>
    </source>
</evidence>
<comment type="caution">
    <text evidence="2">The sequence shown here is derived from an EMBL/GenBank/DDBJ whole genome shotgun (WGS) entry which is preliminary data.</text>
</comment>
<name>A0A2U1K9R2_ARTAN</name>
<dbReference type="Proteomes" id="UP000245207">
    <property type="component" value="Unassembled WGS sequence"/>
</dbReference>
<dbReference type="Pfam" id="PF07714">
    <property type="entry name" value="PK_Tyr_Ser-Thr"/>
    <property type="match status" value="2"/>
</dbReference>
<keyword evidence="2" id="KW-0808">Transferase</keyword>
<dbReference type="InterPro" id="IPR011009">
    <property type="entry name" value="Kinase-like_dom_sf"/>
</dbReference>
<proteinExistence type="predicted"/>
<sequence>MSYDSDYEPEELEFEDLVSATNNFSDEYLIAETSFAKFYKVPYSQLKKVVDSEEDDTEEDRFDVVIQRSMTGRPNLGPVKNELMFGCGHRNFVHILGYLVDDDEKHEAIVVTKYEVNGSLDKHLSDPTTLTWIRRLRICLGVARAMSFMHYGDDEVRVIHGNIKSSRILLDDKWEPKLFGFQYSIFCHPNQQLSLTNKYRGTIQYMDPAYEKSGGLSYKSDVFSFGVVLFEVLFGTKASIVNDDKWYFARLARLHYEEKRLDDMIDPVLRQQMDTQSLEIFAKTAYYCLNEQRAQRLNTHEVVKRLKEALDHQMEYENPVRFISIYLRDDDEKHEAIVVTKYEVNGSLDKHLSDPTTLTWIRRLRICLGVARAMSFMHYGDDEVRVIHGNIKSSRILLDDKWEPKLFGFQYSIFCHPNQQLSLTNKYRGTIQYMDPAYEKSGGLSYKSDVFSFGVVLFEVLFGTKASIVNDDKWYFARLARLHYEEKRLDDMIDPVLRQQMDTQSLEIFAKTAYYCLNEQRAQRLNTHEVVKRLKEALDHQMEYENPELQIEDESTVFIHPKIWD</sequence>